<sequence>MGAKYSINRNNKEDHTKFPFWCGYLPDADALDILNNKNEFILRCLPNDSLSLTLYDGHDKLSNFVLHKDKSAWHLEGQKSSERTSKELIEFYWCTKQAIMLKGECYRLEFPIFRPVWLLSSAKVCFGDRLGEGAFGIVYRGELVDEGTVVDVAIKQLVGKKVKQEQLDNLWKEARIMTTLRNENVVRFYGIVNDSKPFSIVLEYINGPSVQTFLQEDGENSSDKMRTKIMIGAARGMKYLHLQKPPFLHLDLATRNLLIHWTGRLKRINNMNTKVADFGLSKRCQRATIDTSKPTNLRWMDPDSFNMSTVDKFTDVYAFGVTLFECFSRPYEIPYSKWSAQKVYEELIQPTTKRKRLNRPDGMPAEIDNLMASCMRFDRDRENRPSFEDIERTLTNIYQRM</sequence>
<evidence type="ECO:0000256" key="1">
    <source>
        <dbReference type="ARBA" id="ARBA00022741"/>
    </source>
</evidence>
<keyword evidence="5" id="KW-0808">Transferase</keyword>
<dbReference type="EMBL" id="JABEBT010000015">
    <property type="protein sequence ID" value="KAF7638018.1"/>
    <property type="molecule type" value="Genomic_DNA"/>
</dbReference>
<dbReference type="PROSITE" id="PS50011">
    <property type="entry name" value="PROTEIN_KINASE_DOM"/>
    <property type="match status" value="1"/>
</dbReference>
<evidence type="ECO:0000259" key="4">
    <source>
        <dbReference type="PROSITE" id="PS50011"/>
    </source>
</evidence>
<feature type="domain" description="Protein kinase" evidence="4">
    <location>
        <begin position="124"/>
        <end position="401"/>
    </location>
</feature>
<evidence type="ECO:0000313" key="6">
    <source>
        <dbReference type="Proteomes" id="UP000605970"/>
    </source>
</evidence>
<dbReference type="PANTHER" id="PTHR24418">
    <property type="entry name" value="TYROSINE-PROTEIN KINASE"/>
    <property type="match status" value="1"/>
</dbReference>
<dbReference type="Gene3D" id="1.10.510.10">
    <property type="entry name" value="Transferase(Phosphotransferase) domain 1"/>
    <property type="match status" value="1"/>
</dbReference>
<dbReference type="InterPro" id="IPR001245">
    <property type="entry name" value="Ser-Thr/Tyr_kinase_cat_dom"/>
</dbReference>
<dbReference type="InterPro" id="IPR008266">
    <property type="entry name" value="Tyr_kinase_AS"/>
</dbReference>
<dbReference type="InterPro" id="IPR050198">
    <property type="entry name" value="Non-receptor_tyrosine_kinases"/>
</dbReference>
<keyword evidence="6" id="KW-1185">Reference proteome</keyword>
<gene>
    <name evidence="5" type="ORF">Mgra_00002471</name>
</gene>
<evidence type="ECO:0000256" key="3">
    <source>
        <dbReference type="PROSITE-ProRule" id="PRU10141"/>
    </source>
</evidence>
<evidence type="ECO:0000313" key="5">
    <source>
        <dbReference type="EMBL" id="KAF7638018.1"/>
    </source>
</evidence>
<keyword evidence="2 3" id="KW-0067">ATP-binding</keyword>
<dbReference type="InterPro" id="IPR017441">
    <property type="entry name" value="Protein_kinase_ATP_BS"/>
</dbReference>
<dbReference type="AlphaFoldDB" id="A0A8S9ZXI6"/>
<dbReference type="Gene3D" id="3.30.505.10">
    <property type="entry name" value="SH2 domain"/>
    <property type="match status" value="1"/>
</dbReference>
<reference evidence="5" key="1">
    <citation type="journal article" date="2020" name="Ecol. Evol.">
        <title>Genome structure and content of the rice root-knot nematode (Meloidogyne graminicola).</title>
        <authorList>
            <person name="Phan N.T."/>
            <person name="Danchin E.G.J."/>
            <person name="Klopp C."/>
            <person name="Perfus-Barbeoch L."/>
            <person name="Kozlowski D.K."/>
            <person name="Koutsovoulos G.D."/>
            <person name="Lopez-Roques C."/>
            <person name="Bouchez O."/>
            <person name="Zahm M."/>
            <person name="Besnard G."/>
            <person name="Bellafiore S."/>
        </authorList>
    </citation>
    <scope>NUCLEOTIDE SEQUENCE</scope>
    <source>
        <strain evidence="5">VN-18</strain>
    </source>
</reference>
<dbReference type="Proteomes" id="UP000605970">
    <property type="component" value="Unassembled WGS sequence"/>
</dbReference>
<dbReference type="SUPFAM" id="SSF56112">
    <property type="entry name" value="Protein kinase-like (PK-like)"/>
    <property type="match status" value="1"/>
</dbReference>
<feature type="binding site" evidence="3">
    <location>
        <position position="160"/>
    </location>
    <ligand>
        <name>ATP</name>
        <dbReference type="ChEBI" id="CHEBI:30616"/>
    </ligand>
</feature>
<dbReference type="InterPro" id="IPR000719">
    <property type="entry name" value="Prot_kinase_dom"/>
</dbReference>
<dbReference type="SUPFAM" id="SSF55550">
    <property type="entry name" value="SH2 domain"/>
    <property type="match status" value="1"/>
</dbReference>
<dbReference type="PROSITE" id="PS00107">
    <property type="entry name" value="PROTEIN_KINASE_ATP"/>
    <property type="match status" value="1"/>
</dbReference>
<dbReference type="OrthoDB" id="3256376at2759"/>
<accession>A0A8S9ZXI6</accession>
<dbReference type="PROSITE" id="PS00109">
    <property type="entry name" value="PROTEIN_KINASE_TYR"/>
    <property type="match status" value="1"/>
</dbReference>
<name>A0A8S9ZXI6_9BILA</name>
<evidence type="ECO:0000256" key="2">
    <source>
        <dbReference type="ARBA" id="ARBA00022840"/>
    </source>
</evidence>
<dbReference type="InterPro" id="IPR011009">
    <property type="entry name" value="Kinase-like_dom_sf"/>
</dbReference>
<protein>
    <submittedName>
        <fullName evidence="5">Tyrosine-protein kinase</fullName>
    </submittedName>
</protein>
<dbReference type="InterPro" id="IPR036860">
    <property type="entry name" value="SH2_dom_sf"/>
</dbReference>
<dbReference type="GO" id="GO:0005524">
    <property type="term" value="F:ATP binding"/>
    <property type="evidence" value="ECO:0007669"/>
    <property type="project" value="UniProtKB-UniRule"/>
</dbReference>
<keyword evidence="5" id="KW-0418">Kinase</keyword>
<proteinExistence type="predicted"/>
<keyword evidence="1 3" id="KW-0547">Nucleotide-binding</keyword>
<organism evidence="5 6">
    <name type="scientific">Meloidogyne graminicola</name>
    <dbReference type="NCBI Taxonomy" id="189291"/>
    <lineage>
        <taxon>Eukaryota</taxon>
        <taxon>Metazoa</taxon>
        <taxon>Ecdysozoa</taxon>
        <taxon>Nematoda</taxon>
        <taxon>Chromadorea</taxon>
        <taxon>Rhabditida</taxon>
        <taxon>Tylenchina</taxon>
        <taxon>Tylenchomorpha</taxon>
        <taxon>Tylenchoidea</taxon>
        <taxon>Meloidogynidae</taxon>
        <taxon>Meloidogyninae</taxon>
        <taxon>Meloidogyne</taxon>
    </lineage>
</organism>
<dbReference type="GO" id="GO:0004672">
    <property type="term" value="F:protein kinase activity"/>
    <property type="evidence" value="ECO:0007669"/>
    <property type="project" value="InterPro"/>
</dbReference>
<dbReference type="Pfam" id="PF07714">
    <property type="entry name" value="PK_Tyr_Ser-Thr"/>
    <property type="match status" value="1"/>
</dbReference>
<comment type="caution">
    <text evidence="5">The sequence shown here is derived from an EMBL/GenBank/DDBJ whole genome shotgun (WGS) entry which is preliminary data.</text>
</comment>